<dbReference type="SUPFAM" id="SSF54768">
    <property type="entry name" value="dsRNA-binding domain-like"/>
    <property type="match status" value="1"/>
</dbReference>
<dbReference type="FunFam" id="3.30.160.20:FF:000003">
    <property type="entry name" value="Ribonuclease 3"/>
    <property type="match status" value="1"/>
</dbReference>
<gene>
    <name evidence="18" type="ORF">ASZ90_006645</name>
</gene>
<keyword evidence="9" id="KW-0819">tRNA processing</keyword>
<dbReference type="InterPro" id="IPR011907">
    <property type="entry name" value="RNase_III"/>
</dbReference>
<dbReference type="GO" id="GO:0004525">
    <property type="term" value="F:ribonuclease III activity"/>
    <property type="evidence" value="ECO:0007669"/>
    <property type="project" value="UniProtKB-EC"/>
</dbReference>
<keyword evidence="7" id="KW-0698">rRNA processing</keyword>
<dbReference type="PROSITE" id="PS00517">
    <property type="entry name" value="RNASE_3_1"/>
    <property type="match status" value="1"/>
</dbReference>
<dbReference type="PANTHER" id="PTHR11207">
    <property type="entry name" value="RIBONUCLEASE III"/>
    <property type="match status" value="1"/>
</dbReference>
<accession>A0A0W8FT99</accession>
<organism evidence="18">
    <name type="scientific">hydrocarbon metagenome</name>
    <dbReference type="NCBI Taxonomy" id="938273"/>
    <lineage>
        <taxon>unclassified sequences</taxon>
        <taxon>metagenomes</taxon>
        <taxon>ecological metagenomes</taxon>
    </lineage>
</organism>
<dbReference type="AlphaFoldDB" id="A0A0W8FT99"/>
<name>A0A0W8FT99_9ZZZZ</name>
<keyword evidence="14" id="KW-0460">Magnesium</keyword>
<evidence type="ECO:0000256" key="7">
    <source>
        <dbReference type="ARBA" id="ARBA00022552"/>
    </source>
</evidence>
<dbReference type="PROSITE" id="PS50142">
    <property type="entry name" value="RNASE_3_2"/>
    <property type="match status" value="1"/>
</dbReference>
<comment type="subcellular location">
    <subcellularLocation>
        <location evidence="2">Cytoplasm</location>
    </subcellularLocation>
</comment>
<proteinExistence type="inferred from homology"/>
<dbReference type="GO" id="GO:0042802">
    <property type="term" value="F:identical protein binding"/>
    <property type="evidence" value="ECO:0007669"/>
    <property type="project" value="UniProtKB-ARBA"/>
</dbReference>
<evidence type="ECO:0000256" key="12">
    <source>
        <dbReference type="ARBA" id="ARBA00022759"/>
    </source>
</evidence>
<dbReference type="InterPro" id="IPR036389">
    <property type="entry name" value="RNase_III_sf"/>
</dbReference>
<evidence type="ECO:0000256" key="4">
    <source>
        <dbReference type="ARBA" id="ARBA00011738"/>
    </source>
</evidence>
<dbReference type="NCBIfam" id="TIGR02191">
    <property type="entry name" value="RNaseIII"/>
    <property type="match status" value="1"/>
</dbReference>
<evidence type="ECO:0000256" key="1">
    <source>
        <dbReference type="ARBA" id="ARBA00000109"/>
    </source>
</evidence>
<comment type="caution">
    <text evidence="18">The sequence shown here is derived from an EMBL/GenBank/DDBJ whole genome shotgun (WGS) entry which is preliminary data.</text>
</comment>
<keyword evidence="13 18" id="KW-0378">Hydrolase</keyword>
<dbReference type="GO" id="GO:0005737">
    <property type="term" value="C:cytoplasm"/>
    <property type="evidence" value="ECO:0007669"/>
    <property type="project" value="UniProtKB-SubCell"/>
</dbReference>
<evidence type="ECO:0000256" key="5">
    <source>
        <dbReference type="ARBA" id="ARBA00012177"/>
    </source>
</evidence>
<keyword evidence="8" id="KW-0507">mRNA processing</keyword>
<dbReference type="GO" id="GO:0006364">
    <property type="term" value="P:rRNA processing"/>
    <property type="evidence" value="ECO:0007669"/>
    <property type="project" value="UniProtKB-KW"/>
</dbReference>
<evidence type="ECO:0000256" key="9">
    <source>
        <dbReference type="ARBA" id="ARBA00022694"/>
    </source>
</evidence>
<dbReference type="EC" id="3.1.26.3" evidence="5"/>
<protein>
    <recommendedName>
        <fullName evidence="5">ribonuclease III</fullName>
        <ecNumber evidence="5">3.1.26.3</ecNumber>
    </recommendedName>
</protein>
<dbReference type="FunFam" id="1.10.1520.10:FF:000001">
    <property type="entry name" value="Ribonuclease 3"/>
    <property type="match status" value="1"/>
</dbReference>
<feature type="domain" description="RNase III" evidence="17">
    <location>
        <begin position="9"/>
        <end position="138"/>
    </location>
</feature>
<dbReference type="SMART" id="SM00535">
    <property type="entry name" value="RIBOc"/>
    <property type="match status" value="1"/>
</dbReference>
<evidence type="ECO:0000256" key="10">
    <source>
        <dbReference type="ARBA" id="ARBA00022722"/>
    </source>
</evidence>
<keyword evidence="15" id="KW-0694">RNA-binding</keyword>
<dbReference type="GO" id="GO:0003725">
    <property type="term" value="F:double-stranded RNA binding"/>
    <property type="evidence" value="ECO:0007669"/>
    <property type="project" value="TreeGrafter"/>
</dbReference>
<evidence type="ECO:0000256" key="15">
    <source>
        <dbReference type="ARBA" id="ARBA00022884"/>
    </source>
</evidence>
<evidence type="ECO:0000256" key="14">
    <source>
        <dbReference type="ARBA" id="ARBA00022842"/>
    </source>
</evidence>
<reference evidence="18" key="1">
    <citation type="journal article" date="2015" name="Proc. Natl. Acad. Sci. U.S.A.">
        <title>Networks of energetic and metabolic interactions define dynamics in microbial communities.</title>
        <authorList>
            <person name="Embree M."/>
            <person name="Liu J.K."/>
            <person name="Al-Bassam M.M."/>
            <person name="Zengler K."/>
        </authorList>
    </citation>
    <scope>NUCLEOTIDE SEQUENCE</scope>
</reference>
<comment type="similarity">
    <text evidence="3">Belongs to the ribonuclease III family.</text>
</comment>
<dbReference type="CDD" id="cd10845">
    <property type="entry name" value="DSRM_RNAse_III_family"/>
    <property type="match status" value="1"/>
</dbReference>
<dbReference type="InterPro" id="IPR014720">
    <property type="entry name" value="dsRBD_dom"/>
</dbReference>
<evidence type="ECO:0000256" key="6">
    <source>
        <dbReference type="ARBA" id="ARBA00022490"/>
    </source>
</evidence>
<dbReference type="PROSITE" id="PS50137">
    <property type="entry name" value="DS_RBD"/>
    <property type="match status" value="1"/>
</dbReference>
<keyword evidence="11" id="KW-0479">Metal-binding</keyword>
<dbReference type="GO" id="GO:0010468">
    <property type="term" value="P:regulation of gene expression"/>
    <property type="evidence" value="ECO:0007669"/>
    <property type="project" value="TreeGrafter"/>
</dbReference>
<dbReference type="GO" id="GO:0006397">
    <property type="term" value="P:mRNA processing"/>
    <property type="evidence" value="ECO:0007669"/>
    <property type="project" value="UniProtKB-KW"/>
</dbReference>
<dbReference type="Gene3D" id="3.30.160.20">
    <property type="match status" value="1"/>
</dbReference>
<dbReference type="Pfam" id="PF14622">
    <property type="entry name" value="Ribonucleas_3_3"/>
    <property type="match status" value="1"/>
</dbReference>
<keyword evidence="6" id="KW-0963">Cytoplasm</keyword>
<evidence type="ECO:0000256" key="13">
    <source>
        <dbReference type="ARBA" id="ARBA00022801"/>
    </source>
</evidence>
<evidence type="ECO:0000256" key="3">
    <source>
        <dbReference type="ARBA" id="ARBA00010183"/>
    </source>
</evidence>
<dbReference type="SMART" id="SM00358">
    <property type="entry name" value="DSRM"/>
    <property type="match status" value="1"/>
</dbReference>
<dbReference type="HAMAP" id="MF_00104">
    <property type="entry name" value="RNase_III"/>
    <property type="match status" value="1"/>
</dbReference>
<dbReference type="GO" id="GO:0008033">
    <property type="term" value="P:tRNA processing"/>
    <property type="evidence" value="ECO:0007669"/>
    <property type="project" value="UniProtKB-KW"/>
</dbReference>
<comment type="catalytic activity">
    <reaction evidence="1">
        <text>Endonucleolytic cleavage to 5'-phosphomonoester.</text>
        <dbReference type="EC" id="3.1.26.3"/>
    </reaction>
</comment>
<comment type="subunit">
    <text evidence="4">Homodimer.</text>
</comment>
<dbReference type="Pfam" id="PF00035">
    <property type="entry name" value="dsrm"/>
    <property type="match status" value="1"/>
</dbReference>
<evidence type="ECO:0000313" key="18">
    <source>
        <dbReference type="EMBL" id="KUG23539.1"/>
    </source>
</evidence>
<keyword evidence="12" id="KW-0255">Endonuclease</keyword>
<evidence type="ECO:0000256" key="8">
    <source>
        <dbReference type="ARBA" id="ARBA00022664"/>
    </source>
</evidence>
<dbReference type="CDD" id="cd00593">
    <property type="entry name" value="RIBOc"/>
    <property type="match status" value="1"/>
</dbReference>
<feature type="domain" description="DRBM" evidence="16">
    <location>
        <begin position="165"/>
        <end position="234"/>
    </location>
</feature>
<evidence type="ECO:0000256" key="11">
    <source>
        <dbReference type="ARBA" id="ARBA00022723"/>
    </source>
</evidence>
<dbReference type="Gene3D" id="1.10.1520.10">
    <property type="entry name" value="Ribonuclease III domain"/>
    <property type="match status" value="1"/>
</dbReference>
<dbReference type="SUPFAM" id="SSF69065">
    <property type="entry name" value="RNase III domain-like"/>
    <property type="match status" value="1"/>
</dbReference>
<evidence type="ECO:0000259" key="16">
    <source>
        <dbReference type="PROSITE" id="PS50137"/>
    </source>
</evidence>
<dbReference type="PANTHER" id="PTHR11207:SF0">
    <property type="entry name" value="RIBONUCLEASE 3"/>
    <property type="match status" value="1"/>
</dbReference>
<dbReference type="EMBL" id="LNQE01000899">
    <property type="protein sequence ID" value="KUG23539.1"/>
    <property type="molecule type" value="Genomic_DNA"/>
</dbReference>
<evidence type="ECO:0000256" key="2">
    <source>
        <dbReference type="ARBA" id="ARBA00004496"/>
    </source>
</evidence>
<evidence type="ECO:0000259" key="17">
    <source>
        <dbReference type="PROSITE" id="PS50142"/>
    </source>
</evidence>
<sequence>MDQTRINILHDLEKKIAYRFRDINLLSTALTHRSYVNENKQLSSSDNERFEFLGDSVLGACVSDLIIKKYVTYTEGTLTQIRAALVNEKQLAELARNLQIGDCLLLGRGEEGSGSRTKDSFLANAFEAIIAAAYLDSDFNNAKTIITRLIEPLLKDDNSGTEYFDYKTALQELCQKRYKTTPLYMVAASTGPDHNKIFEVKVIIVNKLTETGNGKSKKDAEKQAAQKAWEILQNEEN</sequence>
<dbReference type="InterPro" id="IPR000999">
    <property type="entry name" value="RNase_III_dom"/>
</dbReference>
<dbReference type="GO" id="GO:0046872">
    <property type="term" value="F:metal ion binding"/>
    <property type="evidence" value="ECO:0007669"/>
    <property type="project" value="UniProtKB-KW"/>
</dbReference>
<keyword evidence="10" id="KW-0540">Nuclease</keyword>